<keyword evidence="9" id="KW-0472">Membrane</keyword>
<dbReference type="GO" id="GO:0061723">
    <property type="term" value="P:glycophagy"/>
    <property type="evidence" value="ECO:0007669"/>
    <property type="project" value="TreeGrafter"/>
</dbReference>
<reference evidence="13" key="2">
    <citation type="submission" date="2020-11" db="EMBL/GenBank/DDBJ databases">
        <authorList>
            <person name="Cecchin M."/>
            <person name="Marcolungo L."/>
            <person name="Rossato M."/>
            <person name="Girolomoni L."/>
            <person name="Cosentino E."/>
            <person name="Cuine S."/>
            <person name="Li-Beisson Y."/>
            <person name="Delledonne M."/>
            <person name="Ballottari M."/>
        </authorList>
    </citation>
    <scope>NUCLEOTIDE SEQUENCE</scope>
    <source>
        <strain evidence="13">211/11P</strain>
        <tissue evidence="13">Whole cell</tissue>
    </source>
</reference>
<sequence>MWQQASDWALRRLVKALLKRHLKHVLATELDVEQLRISLGRGALELRDVLVSPEWLKEHAPPGLEVVSGYIGRLAFDLAVTSLTCTVTLEDVLVTVRPSDHAHSNISSACDADPEVSSADLLRTSGGSASASRSGIDDGLRLVAAGVETLLQRMTVTLNRLSVRFEDSSASRCDGACLTFGQLCYGATAAVPEQEQQQDSRIASPPASPSLFMEDLMLPGCEGLVQDALLESAASMTGQEQMDEYFDASSLLGSLQEAFSSAMAGSATSALNMPGAAASAVDGNLNSGADIFAMHDLAASIRQEGGTQIAQGKSWSMSLCVPSLNLSLLYPEPSDTHLSFNSCLVLELLDITVIALAEPDDACTSLEGISNSSSLSLTVNQLEVAEHLPFPSTSTASSSVSGRNAWVPAEEMAQVLAVLPCTQHVRWPKPTYAGDYPLPDSAGMLNIEDTLTKLSGLSKATMRHSVEASKCTANVFEIPTRREDASALPRMQIVPVLRCGGSTGAALVAHFSKLEGLSKAEPAVVHSHPSGKAAVTAAIEAILQHQQESRNSASNEQTERTTFGYFRVSVYLTAACIVVAVPLSGALDPGGMLKYFALDVQSSCSQVLSSMSSRMGRQQPKALIASLRESGMEPTVTLQHKSCSDSIPKAVAQCAWTCAMCFGSCTMHAVAESASQIQPGDSLLGPVLTAAQVASLQGGAAPECPGLAIQFQWQELGVRPQCKLLDELWATAESGCQAQMADVQDQLTAGAGLLVVVNSKAALALNVEQNLVAAAASLADGLLQLSAAPPVDTVTQAVLVLELEVQCTLGVPRTPHFCVTAHSMSIVACSGIAGVAGASALVVAVRGLELTRHESSGHSAVILHSGGAQGLDVPGTPAAQCSMVYRPTGDACQLCSNGRYVLPCRGRISVHTSGLTIQFSEIGQLAWLSDLRSFTAGNPSTSTDLGMAPTVADHGSATTPEVLSSTLDWAVRLSGSAVRYDPQDTSQAAAILRVGSVTWQSSTAQQDCCIRAHRIALLVAEAAVTRTKNSSNKAVDAASPSAPFTAASFHQVAAEPEITVQLPAAAQRVATELQQAGQKQPAAVSEVVITNKGLEVMLSRHTLLLLQRVVQQITTSSGRSTVTQPETSHLRHSGAPVCTGSLAGSGATHKSLAVNVMQDVHQSAYASPPRQVEHPAEASVFLDGGWYDPVLASADCPYVMSPAGSPPAMVEGFMQNFAGRPAASEDQGTWYDASVGLNVREEYLVVQGSGEDRVASFGSPDYDCRTLPSISPLPERRIRLEDLSITVTLADTFATVLLPDEGSDDDWEARLGGVCLQLDSFADQQEESSVPAPRVRYALVVRMLEVRDSFQPRQGSSTASAATAAATGWSELRRMLGYHASMQHIRRPRSCMLQLVVEGHCTDLEAELEYRVQAQLLPLLLNLDQAALTFLQQFFAPASGDTAVGVGTSHAMADVPGNLVQPAASGEPFVQRCEVQPFTLTINYHPHRVDLAALRSGQLSEVLNLVPWGGVSLQFRHLRLFGMQGVTGVGTAVASAYVEDIARFQAHRFVGGIAPIKGICRVSSAAAQLLSIPKQQLYAHSSGGTSGSLSLSALTDADFRRQMQRGLAGFVRAVALEALNLGATVAAVIARRAATATLKPLRR</sequence>
<dbReference type="PANTHER" id="PTHR13190">
    <property type="entry name" value="AUTOPHAGY-RELATED 2, ISOFORM A"/>
    <property type="match status" value="1"/>
</dbReference>
<evidence type="ECO:0000256" key="7">
    <source>
        <dbReference type="ARBA" id="ARBA00023006"/>
    </source>
</evidence>
<comment type="catalytic activity">
    <reaction evidence="11">
        <text>a 1,2-diacyl-sn-glycero-3-phosphoethanolamine(in) = a 1,2-diacyl-sn-glycero-3-phosphoethanolamine(out)</text>
        <dbReference type="Rhea" id="RHEA:38895"/>
        <dbReference type="ChEBI" id="CHEBI:64612"/>
    </reaction>
</comment>
<dbReference type="GO" id="GO:0032266">
    <property type="term" value="F:phosphatidylinositol-3-phosphate binding"/>
    <property type="evidence" value="ECO:0007669"/>
    <property type="project" value="TreeGrafter"/>
</dbReference>
<evidence type="ECO:0000313" key="13">
    <source>
        <dbReference type="EMBL" id="KAI3438372.1"/>
    </source>
</evidence>
<dbReference type="GO" id="GO:0061908">
    <property type="term" value="C:phagophore"/>
    <property type="evidence" value="ECO:0007669"/>
    <property type="project" value="TreeGrafter"/>
</dbReference>
<evidence type="ECO:0000256" key="9">
    <source>
        <dbReference type="ARBA" id="ARBA00023136"/>
    </source>
</evidence>
<feature type="compositionally biased region" description="Polar residues" evidence="12">
    <location>
        <begin position="1117"/>
        <end position="1127"/>
    </location>
</feature>
<reference evidence="13" key="1">
    <citation type="journal article" date="2019" name="Plant J.">
        <title>Chlorella vulgaris genome assembly and annotation reveals the molecular basis for metabolic acclimation to high light conditions.</title>
        <authorList>
            <person name="Cecchin M."/>
            <person name="Marcolungo L."/>
            <person name="Rossato M."/>
            <person name="Girolomoni L."/>
            <person name="Cosentino E."/>
            <person name="Cuine S."/>
            <person name="Li-Beisson Y."/>
            <person name="Delledonne M."/>
            <person name="Ballottari M."/>
        </authorList>
    </citation>
    <scope>NUCLEOTIDE SEQUENCE</scope>
    <source>
        <strain evidence="13">211/11P</strain>
    </source>
</reference>
<protein>
    <recommendedName>
        <fullName evidence="4">Autophagy-related protein 2</fullName>
    </recommendedName>
</protein>
<evidence type="ECO:0000256" key="10">
    <source>
        <dbReference type="ARBA" id="ARBA00024479"/>
    </source>
</evidence>
<name>A0A9D4TZ37_CHLVU</name>
<comment type="catalytic activity">
    <reaction evidence="10">
        <text>a 1,2-diacyl-sn-glycero-3-phospho-L-serine(in) = a 1,2-diacyl-sn-glycero-3-phospho-L-serine(out)</text>
        <dbReference type="Rhea" id="RHEA:38663"/>
        <dbReference type="ChEBI" id="CHEBI:57262"/>
    </reaction>
</comment>
<comment type="caution">
    <text evidence="13">The sequence shown here is derived from an EMBL/GenBank/DDBJ whole genome shotgun (WGS) entry which is preliminary data.</text>
</comment>
<accession>A0A9D4TZ37</accession>
<dbReference type="EMBL" id="SIDB01000001">
    <property type="protein sequence ID" value="KAI3438372.1"/>
    <property type="molecule type" value="Genomic_DNA"/>
</dbReference>
<dbReference type="Pfam" id="PF13329">
    <property type="entry name" value="ATG2_CAD"/>
    <property type="match status" value="1"/>
</dbReference>
<dbReference type="GO" id="GO:0061709">
    <property type="term" value="P:reticulophagy"/>
    <property type="evidence" value="ECO:0007669"/>
    <property type="project" value="TreeGrafter"/>
</dbReference>
<dbReference type="PANTHER" id="PTHR13190:SF1">
    <property type="entry name" value="AUTOPHAGY-RELATED 2, ISOFORM A"/>
    <property type="match status" value="1"/>
</dbReference>
<keyword evidence="6" id="KW-0256">Endoplasmic reticulum</keyword>
<dbReference type="GO" id="GO:0005789">
    <property type="term" value="C:endoplasmic reticulum membrane"/>
    <property type="evidence" value="ECO:0007669"/>
    <property type="project" value="UniProtKB-SubCell"/>
</dbReference>
<evidence type="ECO:0000256" key="11">
    <source>
        <dbReference type="ARBA" id="ARBA00024615"/>
    </source>
</evidence>
<proteinExistence type="inferred from homology"/>
<evidence type="ECO:0000256" key="2">
    <source>
        <dbReference type="ARBA" id="ARBA00004623"/>
    </source>
</evidence>
<evidence type="ECO:0000256" key="12">
    <source>
        <dbReference type="SAM" id="MobiDB-lite"/>
    </source>
</evidence>
<evidence type="ECO:0000256" key="3">
    <source>
        <dbReference type="ARBA" id="ARBA00009714"/>
    </source>
</evidence>
<comment type="subcellular location">
    <subcellularLocation>
        <location evidence="1">Endoplasmic reticulum membrane</location>
        <topology evidence="1">Peripheral membrane protein</topology>
    </subcellularLocation>
    <subcellularLocation>
        <location evidence="2">Preautophagosomal structure membrane</location>
        <topology evidence="2">Peripheral membrane protein</topology>
    </subcellularLocation>
</comment>
<feature type="region of interest" description="Disordered" evidence="12">
    <location>
        <begin position="1117"/>
        <end position="1136"/>
    </location>
</feature>
<keyword evidence="5" id="KW-0813">Transport</keyword>
<dbReference type="OrthoDB" id="514013at2759"/>
<dbReference type="GO" id="GO:0034727">
    <property type="term" value="P:piecemeal microautophagy of the nucleus"/>
    <property type="evidence" value="ECO:0007669"/>
    <property type="project" value="TreeGrafter"/>
</dbReference>
<dbReference type="GO" id="GO:0034045">
    <property type="term" value="C:phagophore assembly site membrane"/>
    <property type="evidence" value="ECO:0007669"/>
    <property type="project" value="UniProtKB-SubCell"/>
</dbReference>
<comment type="similarity">
    <text evidence="3">Belongs to the ATG2 family.</text>
</comment>
<evidence type="ECO:0000256" key="5">
    <source>
        <dbReference type="ARBA" id="ARBA00022448"/>
    </source>
</evidence>
<evidence type="ECO:0000256" key="6">
    <source>
        <dbReference type="ARBA" id="ARBA00022824"/>
    </source>
</evidence>
<dbReference type="GO" id="GO:0000422">
    <property type="term" value="P:autophagy of mitochondrion"/>
    <property type="evidence" value="ECO:0007669"/>
    <property type="project" value="TreeGrafter"/>
</dbReference>
<evidence type="ECO:0000256" key="8">
    <source>
        <dbReference type="ARBA" id="ARBA00023055"/>
    </source>
</evidence>
<keyword evidence="7" id="KW-0072">Autophagy</keyword>
<dbReference type="Proteomes" id="UP001055712">
    <property type="component" value="Unassembled WGS sequence"/>
</dbReference>
<dbReference type="InterPro" id="IPR026849">
    <property type="entry name" value="ATG2"/>
</dbReference>
<keyword evidence="14" id="KW-1185">Reference proteome</keyword>
<evidence type="ECO:0000256" key="4">
    <source>
        <dbReference type="ARBA" id="ARBA00018070"/>
    </source>
</evidence>
<evidence type="ECO:0000256" key="1">
    <source>
        <dbReference type="ARBA" id="ARBA00004406"/>
    </source>
</evidence>
<organism evidence="13 14">
    <name type="scientific">Chlorella vulgaris</name>
    <name type="common">Green alga</name>
    <dbReference type="NCBI Taxonomy" id="3077"/>
    <lineage>
        <taxon>Eukaryota</taxon>
        <taxon>Viridiplantae</taxon>
        <taxon>Chlorophyta</taxon>
        <taxon>core chlorophytes</taxon>
        <taxon>Trebouxiophyceae</taxon>
        <taxon>Chlorellales</taxon>
        <taxon>Chlorellaceae</taxon>
        <taxon>Chlorella clade</taxon>
        <taxon>Chlorella</taxon>
    </lineage>
</organism>
<keyword evidence="8" id="KW-0445">Lipid transport</keyword>
<dbReference type="GO" id="GO:0006869">
    <property type="term" value="P:lipid transport"/>
    <property type="evidence" value="ECO:0007669"/>
    <property type="project" value="UniProtKB-KW"/>
</dbReference>
<evidence type="ECO:0000313" key="14">
    <source>
        <dbReference type="Proteomes" id="UP001055712"/>
    </source>
</evidence>
<dbReference type="GO" id="GO:0000045">
    <property type="term" value="P:autophagosome assembly"/>
    <property type="evidence" value="ECO:0007669"/>
    <property type="project" value="TreeGrafter"/>
</dbReference>
<dbReference type="GO" id="GO:0043495">
    <property type="term" value="F:protein-membrane adaptor activity"/>
    <property type="evidence" value="ECO:0007669"/>
    <property type="project" value="TreeGrafter"/>
</dbReference>
<gene>
    <name evidence="13" type="ORF">D9Q98_000804</name>
</gene>